<organism evidence="2 3">
    <name type="scientific">Marchantia polymorpha subsp. ruderalis</name>
    <dbReference type="NCBI Taxonomy" id="1480154"/>
    <lineage>
        <taxon>Eukaryota</taxon>
        <taxon>Viridiplantae</taxon>
        <taxon>Streptophyta</taxon>
        <taxon>Embryophyta</taxon>
        <taxon>Marchantiophyta</taxon>
        <taxon>Marchantiopsida</taxon>
        <taxon>Marchantiidae</taxon>
        <taxon>Marchantiales</taxon>
        <taxon>Marchantiaceae</taxon>
        <taxon>Marchantia</taxon>
    </lineage>
</organism>
<evidence type="ECO:0000313" key="3">
    <source>
        <dbReference type="Proteomes" id="UP000077202"/>
    </source>
</evidence>
<dbReference type="PANTHER" id="PTHR35127:SF1">
    <property type="entry name" value="GENOME ASSEMBLY, CHROMOSOME: A10"/>
    <property type="match status" value="1"/>
</dbReference>
<accession>A0A176WFA0</accession>
<name>A0A176WFA0_MARPO</name>
<protein>
    <recommendedName>
        <fullName evidence="1">DUF7804 domain-containing protein</fullName>
    </recommendedName>
</protein>
<feature type="domain" description="DUF7804" evidence="1">
    <location>
        <begin position="128"/>
        <end position="195"/>
    </location>
</feature>
<proteinExistence type="predicted"/>
<dbReference type="PANTHER" id="PTHR35127">
    <property type="entry name" value="OS03G0736900 PROTEIN"/>
    <property type="match status" value="1"/>
</dbReference>
<gene>
    <name evidence="2" type="ORF">AXG93_1502s1220</name>
</gene>
<keyword evidence="3" id="KW-1185">Reference proteome</keyword>
<dbReference type="Pfam" id="PF25089">
    <property type="entry name" value="DUF7804"/>
    <property type="match status" value="1"/>
</dbReference>
<sequence>MAAAMSVQSPHVLYGSLLSRDCYESPSCSGTRNSASFGSVDAHSWGCRIKGLAKEVKWQPARRGLFLEDRDRQIRRSCQRKVQTSALQESHSILSALVSTDGVALDHSCSSQDENSGEEEEIELNYTTVREIVENLQDAPFLQYVYNTNQGGKPERHRLSNEFFDKPESWGSVRNCVLEAAPDGIILVQRLDRNNPSECCLIEKSGGTCGFKAARGDQDAADQDYWGVLVHGCKVRCNACYLLRTTRQPSSTGFTTYFMLIRAECFGPSIQNQFQRASLV</sequence>
<dbReference type="Proteomes" id="UP000077202">
    <property type="component" value="Unassembled WGS sequence"/>
</dbReference>
<evidence type="ECO:0000259" key="1">
    <source>
        <dbReference type="Pfam" id="PF25089"/>
    </source>
</evidence>
<comment type="caution">
    <text evidence="2">The sequence shown here is derived from an EMBL/GenBank/DDBJ whole genome shotgun (WGS) entry which is preliminary data.</text>
</comment>
<evidence type="ECO:0000313" key="2">
    <source>
        <dbReference type="EMBL" id="OAE31022.1"/>
    </source>
</evidence>
<dbReference type="AlphaFoldDB" id="A0A176WFA0"/>
<reference evidence="2" key="1">
    <citation type="submission" date="2016-03" db="EMBL/GenBank/DDBJ databases">
        <title>Mechanisms controlling the formation of the plant cell surface in tip-growing cells are functionally conserved among land plants.</title>
        <authorList>
            <person name="Honkanen S."/>
            <person name="Jones V.A."/>
            <person name="Morieri G."/>
            <person name="Champion C."/>
            <person name="Hetherington A.J."/>
            <person name="Kelly S."/>
            <person name="Saint-Marcoux D."/>
            <person name="Proust H."/>
            <person name="Prescott H."/>
            <person name="Dolan L."/>
        </authorList>
    </citation>
    <scope>NUCLEOTIDE SEQUENCE [LARGE SCALE GENOMIC DNA]</scope>
    <source>
        <tissue evidence="2">Whole gametophyte</tissue>
    </source>
</reference>
<dbReference type="InterPro" id="IPR056706">
    <property type="entry name" value="DUF7804"/>
</dbReference>
<dbReference type="EMBL" id="LVLJ01001188">
    <property type="protein sequence ID" value="OAE31022.1"/>
    <property type="molecule type" value="Genomic_DNA"/>
</dbReference>